<evidence type="ECO:0000259" key="1">
    <source>
        <dbReference type="PROSITE" id="PS50853"/>
    </source>
</evidence>
<reference evidence="2" key="1">
    <citation type="submission" date="2019-02" db="EMBL/GenBank/DDBJ databases">
        <authorList>
            <person name="Gruber-Vodicka R. H."/>
            <person name="Seah K. B. B."/>
        </authorList>
    </citation>
    <scope>NUCLEOTIDE SEQUENCE</scope>
    <source>
        <strain evidence="2">BECK_M6</strain>
    </source>
</reference>
<accession>A0A450U6U5</accession>
<dbReference type="Pfam" id="PF00041">
    <property type="entry name" value="fn3"/>
    <property type="match status" value="1"/>
</dbReference>
<proteinExistence type="predicted"/>
<name>A0A450U6U5_9GAMM</name>
<organism evidence="2">
    <name type="scientific">Candidatus Kentrum sp. LFY</name>
    <dbReference type="NCBI Taxonomy" id="2126342"/>
    <lineage>
        <taxon>Bacteria</taxon>
        <taxon>Pseudomonadati</taxon>
        <taxon>Pseudomonadota</taxon>
        <taxon>Gammaproteobacteria</taxon>
        <taxon>Candidatus Kentrum</taxon>
    </lineage>
</organism>
<dbReference type="InterPro" id="IPR013783">
    <property type="entry name" value="Ig-like_fold"/>
</dbReference>
<dbReference type="SMART" id="SM00060">
    <property type="entry name" value="FN3"/>
    <property type="match status" value="1"/>
</dbReference>
<gene>
    <name evidence="2" type="ORF">BECKLFY1418A_GA0070994_1001100</name>
</gene>
<dbReference type="PROSITE" id="PS50853">
    <property type="entry name" value="FN3"/>
    <property type="match status" value="1"/>
</dbReference>
<evidence type="ECO:0000313" key="2">
    <source>
        <dbReference type="EMBL" id="VFJ87420.1"/>
    </source>
</evidence>
<dbReference type="InterPro" id="IPR003961">
    <property type="entry name" value="FN3_dom"/>
</dbReference>
<dbReference type="AlphaFoldDB" id="A0A450U6U5"/>
<dbReference type="InterPro" id="IPR036116">
    <property type="entry name" value="FN3_sf"/>
</dbReference>
<sequence>MALFPKAETKIQSLAHEIVTGLTTHAEMFPSPPVTAESLEAAIKIYTDAADAALEAQAEARHAIDVKNETLQTLADDMKMILRYAENVTHSDDASLKVLGWGGRRAGTSLVAPGQTRSLEAPRQGDGWITLDWKEPNDGGKVAAYKVQRREGDSETWVDAGMAMGLDTTVSGQPSGKRLEFRVIAVNKAGEGEPSNGILAVL</sequence>
<feature type="domain" description="Fibronectin type-III" evidence="1">
    <location>
        <begin position="115"/>
        <end position="202"/>
    </location>
</feature>
<dbReference type="Gene3D" id="2.60.40.10">
    <property type="entry name" value="Immunoglobulins"/>
    <property type="match status" value="1"/>
</dbReference>
<protein>
    <submittedName>
        <fullName evidence="2">Fibronectin type III domain-containing protein</fullName>
    </submittedName>
</protein>
<dbReference type="SUPFAM" id="SSF49265">
    <property type="entry name" value="Fibronectin type III"/>
    <property type="match status" value="1"/>
</dbReference>
<dbReference type="CDD" id="cd00063">
    <property type="entry name" value="FN3"/>
    <property type="match status" value="1"/>
</dbReference>
<dbReference type="EMBL" id="CAADFH010000001">
    <property type="protein sequence ID" value="VFJ87420.1"/>
    <property type="molecule type" value="Genomic_DNA"/>
</dbReference>